<keyword evidence="1" id="KW-0812">Transmembrane</keyword>
<reference evidence="2" key="1">
    <citation type="journal article" date="2014" name="Int. J. Syst. Evol. Microbiol.">
        <title>Complete genome sequence of Corynebacterium casei LMG S-19264T (=DSM 44701T), isolated from a smear-ripened cheese.</title>
        <authorList>
            <consortium name="US DOE Joint Genome Institute (JGI-PGF)"/>
            <person name="Walter F."/>
            <person name="Albersmeier A."/>
            <person name="Kalinowski J."/>
            <person name="Ruckert C."/>
        </authorList>
    </citation>
    <scope>NUCLEOTIDE SEQUENCE</scope>
    <source>
        <strain evidence="2">CGMCC 4.7398</strain>
    </source>
</reference>
<organism evidence="2 3">
    <name type="scientific">Promicromonospora soli</name>
    <dbReference type="NCBI Taxonomy" id="2035533"/>
    <lineage>
        <taxon>Bacteria</taxon>
        <taxon>Bacillati</taxon>
        <taxon>Actinomycetota</taxon>
        <taxon>Actinomycetes</taxon>
        <taxon>Micrococcales</taxon>
        <taxon>Promicromonosporaceae</taxon>
        <taxon>Promicromonospora</taxon>
    </lineage>
</organism>
<sequence length="54" mass="5725">MSKDRELDPERGDVPGWVLVTLMTAGLVVALWAVAGPLLEDAFRQAISSVTGQG</sequence>
<feature type="transmembrane region" description="Helical" evidence="1">
    <location>
        <begin position="16"/>
        <end position="39"/>
    </location>
</feature>
<evidence type="ECO:0000313" key="3">
    <source>
        <dbReference type="Proteomes" id="UP000627369"/>
    </source>
</evidence>
<comment type="caution">
    <text evidence="2">The sequence shown here is derived from an EMBL/GenBank/DDBJ whole genome shotgun (WGS) entry which is preliminary data.</text>
</comment>
<keyword evidence="1" id="KW-1133">Transmembrane helix</keyword>
<dbReference type="RefSeq" id="WP_189671800.1">
    <property type="nucleotide sequence ID" value="NZ_BNAS01000011.1"/>
</dbReference>
<keyword evidence="3" id="KW-1185">Reference proteome</keyword>
<proteinExistence type="predicted"/>
<accession>A0A919L152</accession>
<dbReference type="EMBL" id="BNAS01000011">
    <property type="protein sequence ID" value="GHH80172.1"/>
    <property type="molecule type" value="Genomic_DNA"/>
</dbReference>
<evidence type="ECO:0000313" key="2">
    <source>
        <dbReference type="EMBL" id="GHH80172.1"/>
    </source>
</evidence>
<evidence type="ECO:0000256" key="1">
    <source>
        <dbReference type="SAM" id="Phobius"/>
    </source>
</evidence>
<name>A0A919L152_9MICO</name>
<reference evidence="2" key="2">
    <citation type="submission" date="2020-09" db="EMBL/GenBank/DDBJ databases">
        <authorList>
            <person name="Sun Q."/>
            <person name="Zhou Y."/>
        </authorList>
    </citation>
    <scope>NUCLEOTIDE SEQUENCE</scope>
    <source>
        <strain evidence="2">CGMCC 4.7398</strain>
    </source>
</reference>
<dbReference type="Proteomes" id="UP000627369">
    <property type="component" value="Unassembled WGS sequence"/>
</dbReference>
<dbReference type="AlphaFoldDB" id="A0A919L152"/>
<gene>
    <name evidence="2" type="ORF">GCM10017772_47680</name>
</gene>
<keyword evidence="1" id="KW-0472">Membrane</keyword>
<protein>
    <submittedName>
        <fullName evidence="2">Uncharacterized protein</fullName>
    </submittedName>
</protein>